<dbReference type="GO" id="GO:0000981">
    <property type="term" value="F:DNA-binding transcription factor activity, RNA polymerase II-specific"/>
    <property type="evidence" value="ECO:0007669"/>
    <property type="project" value="InterPro"/>
</dbReference>
<gene>
    <name evidence="6" type="ORF">PV06_02858</name>
</gene>
<evidence type="ECO:0000259" key="5">
    <source>
        <dbReference type="PROSITE" id="PS50048"/>
    </source>
</evidence>
<dbReference type="AlphaFoldDB" id="A0A0D2DXA4"/>
<dbReference type="GO" id="GO:0008270">
    <property type="term" value="F:zinc ion binding"/>
    <property type="evidence" value="ECO:0007669"/>
    <property type="project" value="InterPro"/>
</dbReference>
<dbReference type="VEuPathDB" id="FungiDB:PV06_02858"/>
<dbReference type="Proteomes" id="UP000053342">
    <property type="component" value="Unassembled WGS sequence"/>
</dbReference>
<evidence type="ECO:0000313" key="7">
    <source>
        <dbReference type="Proteomes" id="UP000053342"/>
    </source>
</evidence>
<organism evidence="6 7">
    <name type="scientific">Exophiala oligosperma</name>
    <dbReference type="NCBI Taxonomy" id="215243"/>
    <lineage>
        <taxon>Eukaryota</taxon>
        <taxon>Fungi</taxon>
        <taxon>Dikarya</taxon>
        <taxon>Ascomycota</taxon>
        <taxon>Pezizomycotina</taxon>
        <taxon>Eurotiomycetes</taxon>
        <taxon>Chaetothyriomycetidae</taxon>
        <taxon>Chaetothyriales</taxon>
        <taxon>Herpotrichiellaceae</taxon>
        <taxon>Exophiala</taxon>
    </lineage>
</organism>
<keyword evidence="3" id="KW-0539">Nucleus</keyword>
<dbReference type="GeneID" id="27354932"/>
<dbReference type="InterPro" id="IPR001138">
    <property type="entry name" value="Zn2Cys6_DnaBD"/>
</dbReference>
<dbReference type="PROSITE" id="PS50048">
    <property type="entry name" value="ZN2_CY6_FUNGAL_2"/>
    <property type="match status" value="1"/>
</dbReference>
<feature type="region of interest" description="Disordered" evidence="4">
    <location>
        <begin position="175"/>
        <end position="194"/>
    </location>
</feature>
<name>A0A0D2DXA4_9EURO</name>
<proteinExistence type="predicted"/>
<accession>A0A0D2DXA4</accession>
<dbReference type="GO" id="GO:0006351">
    <property type="term" value="P:DNA-templated transcription"/>
    <property type="evidence" value="ECO:0007669"/>
    <property type="project" value="InterPro"/>
</dbReference>
<dbReference type="OrthoDB" id="1924787at2759"/>
<evidence type="ECO:0000313" key="6">
    <source>
        <dbReference type="EMBL" id="KIW47275.1"/>
    </source>
</evidence>
<dbReference type="SMART" id="SM00906">
    <property type="entry name" value="Fungal_trans"/>
    <property type="match status" value="1"/>
</dbReference>
<dbReference type="RefSeq" id="XP_016267491.1">
    <property type="nucleotide sequence ID" value="XM_016403594.1"/>
</dbReference>
<dbReference type="EMBL" id="KN847333">
    <property type="protein sequence ID" value="KIW47275.1"/>
    <property type="molecule type" value="Genomic_DNA"/>
</dbReference>
<protein>
    <recommendedName>
        <fullName evidence="5">Zn(2)-C6 fungal-type domain-containing protein</fullName>
    </recommendedName>
</protein>
<reference evidence="6 7" key="1">
    <citation type="submission" date="2015-01" db="EMBL/GenBank/DDBJ databases">
        <title>The Genome Sequence of Exophiala oligosperma CBS72588.</title>
        <authorList>
            <consortium name="The Broad Institute Genomics Platform"/>
            <person name="Cuomo C."/>
            <person name="de Hoog S."/>
            <person name="Gorbushina A."/>
            <person name="Stielow B."/>
            <person name="Teixiera M."/>
            <person name="Abouelleil A."/>
            <person name="Chapman S.B."/>
            <person name="Priest M."/>
            <person name="Young S.K."/>
            <person name="Wortman J."/>
            <person name="Nusbaum C."/>
            <person name="Birren B."/>
        </authorList>
    </citation>
    <scope>NUCLEOTIDE SEQUENCE [LARGE SCALE GENOMIC DNA]</scope>
    <source>
        <strain evidence="6 7">CBS 72588</strain>
    </source>
</reference>
<dbReference type="GO" id="GO:0003677">
    <property type="term" value="F:DNA binding"/>
    <property type="evidence" value="ECO:0007669"/>
    <property type="project" value="InterPro"/>
</dbReference>
<evidence type="ECO:0000256" key="1">
    <source>
        <dbReference type="ARBA" id="ARBA00023015"/>
    </source>
</evidence>
<dbReference type="InterPro" id="IPR050797">
    <property type="entry name" value="Carb_Metab_Trans_Reg"/>
</dbReference>
<dbReference type="Pfam" id="PF04082">
    <property type="entry name" value="Fungal_trans"/>
    <property type="match status" value="1"/>
</dbReference>
<dbReference type="PROSITE" id="PS00463">
    <property type="entry name" value="ZN2_CY6_FUNGAL_1"/>
    <property type="match status" value="1"/>
</dbReference>
<dbReference type="PANTHER" id="PTHR31668:SF10">
    <property type="entry name" value="ZN(II)2CYS6 TRANSCRIPTION FACTOR (EUROFUNG)"/>
    <property type="match status" value="1"/>
</dbReference>
<keyword evidence="7" id="KW-1185">Reference proteome</keyword>
<dbReference type="SMART" id="SM00066">
    <property type="entry name" value="GAL4"/>
    <property type="match status" value="1"/>
</dbReference>
<dbReference type="InterPro" id="IPR007219">
    <property type="entry name" value="XnlR_reg_dom"/>
</dbReference>
<dbReference type="GO" id="GO:0001080">
    <property type="term" value="P:nitrogen catabolite activation of transcription from RNA polymerase II promoter"/>
    <property type="evidence" value="ECO:0007669"/>
    <property type="project" value="TreeGrafter"/>
</dbReference>
<evidence type="ECO:0000256" key="2">
    <source>
        <dbReference type="ARBA" id="ARBA00023163"/>
    </source>
</evidence>
<feature type="compositionally biased region" description="Low complexity" evidence="4">
    <location>
        <begin position="176"/>
        <end position="187"/>
    </location>
</feature>
<dbReference type="CDD" id="cd12148">
    <property type="entry name" value="fungal_TF_MHR"/>
    <property type="match status" value="1"/>
</dbReference>
<feature type="domain" description="Zn(2)-C6 fungal-type" evidence="5">
    <location>
        <begin position="24"/>
        <end position="55"/>
    </location>
</feature>
<dbReference type="PANTHER" id="PTHR31668">
    <property type="entry name" value="GLUCOSE TRANSPORT TRANSCRIPTION REGULATOR RGT1-RELATED-RELATED"/>
    <property type="match status" value="1"/>
</dbReference>
<feature type="region of interest" description="Disordered" evidence="4">
    <location>
        <begin position="56"/>
        <end position="117"/>
    </location>
</feature>
<keyword evidence="2" id="KW-0804">Transcription</keyword>
<evidence type="ECO:0000256" key="3">
    <source>
        <dbReference type="ARBA" id="ARBA00023242"/>
    </source>
</evidence>
<sequence>MASFITASSDIAPARKYRSRKQKPCDNCRRRRVCCVRDAEGACALCSRSSIPCTFNSKPSPRKRPDRTTTTTRDAIPQAEPDSVPGESPRLTTERGALENPPRSIASTTHSGQKRGVDGKYIGLTGTEDVYFVVDRLQGLGNDPAHEAYFRVWTQPLPKTAKSLNQTDYHLDVQERSASTQSYSSETSNHHASSIEPNFPLARSIFFEQSHPAYPLLDAQLAQSDKQPRLLAIAIAIISKYTSPELAGLDNNVLIEEFTSSLLLEARSPTLETVEAAVLFTQRALRGKMSTTAPGIWAVIGTIVGMSHDLGLNIDCSMWSISAAAKRRRRRIWWAVYMQDKWFALALGRPSYLDDANTTTLMLTAADFEDCSLDSAEDQLRRPELVTGVHCFVAMAELTTILKEVLAAFFTLSSVVRLREATGEHICDIAERIEAKLDNWRATFLDQILIHRTFPDVTGSLEIAFLTVRVMLLRGIFPKLYRRNLPLDVQVNRGVDITSRTITLVETLQINRLSAFWWSYSGFNFTLIGTCMASLKRLSADTIRARYWDERLAYYRKLLAAHGVSFWPARFAASALGLMTKNLTKSTDVMPEDAAGEGPKSNDESSVGLFNTFTSPETSWSGFSYDFFPHTLTEHLNDADFSADWTSIGGSNGFQWQ</sequence>
<evidence type="ECO:0000256" key="4">
    <source>
        <dbReference type="SAM" id="MobiDB-lite"/>
    </source>
</evidence>
<dbReference type="GO" id="GO:0005634">
    <property type="term" value="C:nucleus"/>
    <property type="evidence" value="ECO:0007669"/>
    <property type="project" value="TreeGrafter"/>
</dbReference>
<keyword evidence="1" id="KW-0805">Transcription regulation</keyword>
<dbReference type="STRING" id="215243.A0A0D2DXA4"/>